<name>A0AC60PFX7_IXOPE</name>
<gene>
    <name evidence="1" type="ORF">HPB47_004667</name>
</gene>
<reference evidence="1 2" key="1">
    <citation type="journal article" date="2020" name="Cell">
        <title>Large-Scale Comparative Analyses of Tick Genomes Elucidate Their Genetic Diversity and Vector Capacities.</title>
        <authorList>
            <consortium name="Tick Genome and Microbiome Consortium (TIGMIC)"/>
            <person name="Jia N."/>
            <person name="Wang J."/>
            <person name="Shi W."/>
            <person name="Du L."/>
            <person name="Sun Y."/>
            <person name="Zhan W."/>
            <person name="Jiang J.F."/>
            <person name="Wang Q."/>
            <person name="Zhang B."/>
            <person name="Ji P."/>
            <person name="Bell-Sakyi L."/>
            <person name="Cui X.M."/>
            <person name="Yuan T.T."/>
            <person name="Jiang B.G."/>
            <person name="Yang W.F."/>
            <person name="Lam T.T."/>
            <person name="Chang Q.C."/>
            <person name="Ding S.J."/>
            <person name="Wang X.J."/>
            <person name="Zhu J.G."/>
            <person name="Ruan X.D."/>
            <person name="Zhao L."/>
            <person name="Wei J.T."/>
            <person name="Ye R.Z."/>
            <person name="Que T.C."/>
            <person name="Du C.H."/>
            <person name="Zhou Y.H."/>
            <person name="Cheng J.X."/>
            <person name="Dai P.F."/>
            <person name="Guo W.B."/>
            <person name="Han X.H."/>
            <person name="Huang E.J."/>
            <person name="Li L.F."/>
            <person name="Wei W."/>
            <person name="Gao Y.C."/>
            <person name="Liu J.Z."/>
            <person name="Shao H.Z."/>
            <person name="Wang X."/>
            <person name="Wang C.C."/>
            <person name="Yang T.C."/>
            <person name="Huo Q.B."/>
            <person name="Li W."/>
            <person name="Chen H.Y."/>
            <person name="Chen S.E."/>
            <person name="Zhou L.G."/>
            <person name="Ni X.B."/>
            <person name="Tian J.H."/>
            <person name="Sheng Y."/>
            <person name="Liu T."/>
            <person name="Pan Y.S."/>
            <person name="Xia L.Y."/>
            <person name="Li J."/>
            <person name="Zhao F."/>
            <person name="Cao W.C."/>
        </authorList>
    </citation>
    <scope>NUCLEOTIDE SEQUENCE [LARGE SCALE GENOMIC DNA]</scope>
    <source>
        <strain evidence="1">Iper-2018</strain>
    </source>
</reference>
<protein>
    <submittedName>
        <fullName evidence="1">Uncharacterized protein</fullName>
    </submittedName>
</protein>
<proteinExistence type="predicted"/>
<evidence type="ECO:0000313" key="2">
    <source>
        <dbReference type="Proteomes" id="UP000805193"/>
    </source>
</evidence>
<accession>A0AC60PFX7</accession>
<evidence type="ECO:0000313" key="1">
    <source>
        <dbReference type="EMBL" id="KAG0418673.1"/>
    </source>
</evidence>
<organism evidence="1 2">
    <name type="scientific">Ixodes persulcatus</name>
    <name type="common">Taiga tick</name>
    <dbReference type="NCBI Taxonomy" id="34615"/>
    <lineage>
        <taxon>Eukaryota</taxon>
        <taxon>Metazoa</taxon>
        <taxon>Ecdysozoa</taxon>
        <taxon>Arthropoda</taxon>
        <taxon>Chelicerata</taxon>
        <taxon>Arachnida</taxon>
        <taxon>Acari</taxon>
        <taxon>Parasitiformes</taxon>
        <taxon>Ixodida</taxon>
        <taxon>Ixodoidea</taxon>
        <taxon>Ixodidae</taxon>
        <taxon>Ixodinae</taxon>
        <taxon>Ixodes</taxon>
    </lineage>
</organism>
<dbReference type="EMBL" id="JABSTQ010010716">
    <property type="protein sequence ID" value="KAG0418673.1"/>
    <property type="molecule type" value="Genomic_DNA"/>
</dbReference>
<comment type="caution">
    <text evidence="1">The sequence shown here is derived from an EMBL/GenBank/DDBJ whole genome shotgun (WGS) entry which is preliminary data.</text>
</comment>
<dbReference type="Proteomes" id="UP000805193">
    <property type="component" value="Unassembled WGS sequence"/>
</dbReference>
<keyword evidence="2" id="KW-1185">Reference proteome</keyword>
<sequence>MIGSLLQNKYYTRCDQKVPGLYKPERERTSILRATLPPNIKSALNHGPKFSQEPRLCPVTKLSLVRWMGGLAVPEHQERCVADGVDVLQRTAGQSTRSFKTSNIVTYFSEHNLKLVTADKEGGFVVAPSALYGVKASQAIARISSESLQDPCQR</sequence>